<evidence type="ECO:0000256" key="1">
    <source>
        <dbReference type="ARBA" id="ARBA00005771"/>
    </source>
</evidence>
<evidence type="ECO:0000313" key="5">
    <source>
        <dbReference type="EMBL" id="KAK9910568.1"/>
    </source>
</evidence>
<evidence type="ECO:0000313" key="6">
    <source>
        <dbReference type="Proteomes" id="UP001457282"/>
    </source>
</evidence>
<dbReference type="Pfam" id="PF00685">
    <property type="entry name" value="Sulfotransfer_1"/>
    <property type="match status" value="1"/>
</dbReference>
<dbReference type="GO" id="GO:0008146">
    <property type="term" value="F:sulfotransferase activity"/>
    <property type="evidence" value="ECO:0007669"/>
    <property type="project" value="InterPro"/>
</dbReference>
<dbReference type="Gene3D" id="3.40.50.300">
    <property type="entry name" value="P-loop containing nucleotide triphosphate hydrolases"/>
    <property type="match status" value="1"/>
</dbReference>
<dbReference type="SUPFAM" id="SSF52540">
    <property type="entry name" value="P-loop containing nucleoside triphosphate hydrolases"/>
    <property type="match status" value="1"/>
</dbReference>
<evidence type="ECO:0000256" key="3">
    <source>
        <dbReference type="RuleBase" id="RU361155"/>
    </source>
</evidence>
<proteinExistence type="inferred from homology"/>
<keyword evidence="6" id="KW-1185">Reference proteome</keyword>
<dbReference type="EMBL" id="JBEDUW010000007">
    <property type="protein sequence ID" value="KAK9910568.1"/>
    <property type="molecule type" value="Genomic_DNA"/>
</dbReference>
<dbReference type="PANTHER" id="PTHR11783">
    <property type="entry name" value="SULFOTRANSFERASE SULT"/>
    <property type="match status" value="1"/>
</dbReference>
<dbReference type="EC" id="2.8.2.-" evidence="3"/>
<sequence>MSNITETQLPGDEEKELSDECKELLLSLPRERGSISRHLYQFQGFWYSSGLLQSLIAFQKHFPASDSDIVLASVPKTGTTWLKALTFAVVNRHRFAINKNHPLLTSNC</sequence>
<reference evidence="5 6" key="1">
    <citation type="journal article" date="2023" name="G3 (Bethesda)">
        <title>A chromosome-length genome assembly and annotation of blackberry (Rubus argutus, cv. 'Hillquist').</title>
        <authorList>
            <person name="Bruna T."/>
            <person name="Aryal R."/>
            <person name="Dudchenko O."/>
            <person name="Sargent D.J."/>
            <person name="Mead D."/>
            <person name="Buti M."/>
            <person name="Cavallini A."/>
            <person name="Hytonen T."/>
            <person name="Andres J."/>
            <person name="Pham M."/>
            <person name="Weisz D."/>
            <person name="Mascagni F."/>
            <person name="Usai G."/>
            <person name="Natali L."/>
            <person name="Bassil N."/>
            <person name="Fernandez G.E."/>
            <person name="Lomsadze A."/>
            <person name="Armour M."/>
            <person name="Olukolu B."/>
            <person name="Poorten T."/>
            <person name="Britton C."/>
            <person name="Davik J."/>
            <person name="Ashrafi H."/>
            <person name="Aiden E.L."/>
            <person name="Borodovsky M."/>
            <person name="Worthington M."/>
        </authorList>
    </citation>
    <scope>NUCLEOTIDE SEQUENCE [LARGE SCALE GENOMIC DNA]</scope>
    <source>
        <strain evidence="5">PI 553951</strain>
    </source>
</reference>
<accession>A0AAW1VUJ3</accession>
<gene>
    <name evidence="5" type="ORF">M0R45_034524</name>
</gene>
<dbReference type="AlphaFoldDB" id="A0AAW1VUJ3"/>
<dbReference type="InterPro" id="IPR027417">
    <property type="entry name" value="P-loop_NTPase"/>
</dbReference>
<organism evidence="5 6">
    <name type="scientific">Rubus argutus</name>
    <name type="common">Southern blackberry</name>
    <dbReference type="NCBI Taxonomy" id="59490"/>
    <lineage>
        <taxon>Eukaryota</taxon>
        <taxon>Viridiplantae</taxon>
        <taxon>Streptophyta</taxon>
        <taxon>Embryophyta</taxon>
        <taxon>Tracheophyta</taxon>
        <taxon>Spermatophyta</taxon>
        <taxon>Magnoliopsida</taxon>
        <taxon>eudicotyledons</taxon>
        <taxon>Gunneridae</taxon>
        <taxon>Pentapetalae</taxon>
        <taxon>rosids</taxon>
        <taxon>fabids</taxon>
        <taxon>Rosales</taxon>
        <taxon>Rosaceae</taxon>
        <taxon>Rosoideae</taxon>
        <taxon>Rosoideae incertae sedis</taxon>
        <taxon>Rubus</taxon>
    </lineage>
</organism>
<keyword evidence="2 3" id="KW-0808">Transferase</keyword>
<dbReference type="Proteomes" id="UP001457282">
    <property type="component" value="Unassembled WGS sequence"/>
</dbReference>
<protein>
    <recommendedName>
        <fullName evidence="3">Sulfotransferase</fullName>
        <ecNumber evidence="3">2.8.2.-</ecNumber>
    </recommendedName>
</protein>
<evidence type="ECO:0000256" key="2">
    <source>
        <dbReference type="ARBA" id="ARBA00022679"/>
    </source>
</evidence>
<comment type="similarity">
    <text evidence="1 3">Belongs to the sulfotransferase 1 family.</text>
</comment>
<name>A0AAW1VUJ3_RUBAR</name>
<dbReference type="InterPro" id="IPR000863">
    <property type="entry name" value="Sulfotransferase_dom"/>
</dbReference>
<evidence type="ECO:0000259" key="4">
    <source>
        <dbReference type="Pfam" id="PF00685"/>
    </source>
</evidence>
<feature type="domain" description="Sulfotransferase" evidence="4">
    <location>
        <begin position="66"/>
        <end position="101"/>
    </location>
</feature>
<comment type="caution">
    <text evidence="5">The sequence shown here is derived from an EMBL/GenBank/DDBJ whole genome shotgun (WGS) entry which is preliminary data.</text>
</comment>